<dbReference type="OrthoDB" id="37659at2759"/>
<keyword evidence="2" id="KW-0812">Transmembrane</keyword>
<evidence type="ECO:0000256" key="1">
    <source>
        <dbReference type="SAM" id="MobiDB-lite"/>
    </source>
</evidence>
<sequence length="369" mass="40238">MLGDNIVRAPTTYTQGSRLSSQQLRVLSDLATETHVPWEEERRHLTSNIPPSTTLNASPTAQRLDKNSSLPPLYSETATETFISNWSDTRSTNMETVEPTTTYLKVDNELGRSELVYQDSQNFSTPCCLNSLVATDTAEPGTGIQSMLQPTEFGINDSHDATGSSGVVSYSAETSALPLASLQITPTLDWVFESSNAHAPVVYPYQGTSQEMQYGGSQAKAKKVGNYMGGNPKLLSDWVRYSQGLMSSQTVQERPEASDIGFIRPTSITINSSLHPTSAESITTTARKEPTMDNTRVSRAVPTHILGLVFGCISGLSLVFGIVFFAHRVCVKRAFSPRRETDSKKAACVAAKHLSVSENMEISRFSAYS</sequence>
<feature type="region of interest" description="Disordered" evidence="1">
    <location>
        <begin position="274"/>
        <end position="295"/>
    </location>
</feature>
<protein>
    <submittedName>
        <fullName evidence="3">Uncharacterized protein</fullName>
    </submittedName>
</protein>
<proteinExistence type="predicted"/>
<evidence type="ECO:0000313" key="3">
    <source>
        <dbReference type="EMBL" id="CAG8418840.1"/>
    </source>
</evidence>
<evidence type="ECO:0000313" key="4">
    <source>
        <dbReference type="Proteomes" id="UP001152646"/>
    </source>
</evidence>
<accession>A0A9W4JTG6</accession>
<keyword evidence="2" id="KW-0472">Membrane</keyword>
<name>A0A9W4JTG6_9EURO</name>
<feature type="region of interest" description="Disordered" evidence="1">
    <location>
        <begin position="42"/>
        <end position="73"/>
    </location>
</feature>
<evidence type="ECO:0000256" key="2">
    <source>
        <dbReference type="SAM" id="Phobius"/>
    </source>
</evidence>
<dbReference type="EMBL" id="CAJVPA010000237">
    <property type="protein sequence ID" value="CAG8418840.1"/>
    <property type="molecule type" value="Genomic_DNA"/>
</dbReference>
<reference evidence="3" key="1">
    <citation type="submission" date="2021-07" db="EMBL/GenBank/DDBJ databases">
        <authorList>
            <person name="Branca A.L. A."/>
        </authorList>
    </citation>
    <scope>NUCLEOTIDE SEQUENCE</scope>
</reference>
<keyword evidence="2" id="KW-1133">Transmembrane helix</keyword>
<dbReference type="AlphaFoldDB" id="A0A9W4JTG6"/>
<feature type="transmembrane region" description="Helical" evidence="2">
    <location>
        <begin position="305"/>
        <end position="326"/>
    </location>
</feature>
<organism evidence="3 4">
    <name type="scientific">Penicillium salamii</name>
    <dbReference type="NCBI Taxonomy" id="1612424"/>
    <lineage>
        <taxon>Eukaryota</taxon>
        <taxon>Fungi</taxon>
        <taxon>Dikarya</taxon>
        <taxon>Ascomycota</taxon>
        <taxon>Pezizomycotina</taxon>
        <taxon>Eurotiomycetes</taxon>
        <taxon>Eurotiomycetidae</taxon>
        <taxon>Eurotiales</taxon>
        <taxon>Aspergillaceae</taxon>
        <taxon>Penicillium</taxon>
    </lineage>
</organism>
<feature type="compositionally biased region" description="Polar residues" evidence="1">
    <location>
        <begin position="274"/>
        <end position="285"/>
    </location>
</feature>
<comment type="caution">
    <text evidence="3">The sequence shown here is derived from an EMBL/GenBank/DDBJ whole genome shotgun (WGS) entry which is preliminary data.</text>
</comment>
<dbReference type="Proteomes" id="UP001152646">
    <property type="component" value="Unassembled WGS sequence"/>
</dbReference>
<gene>
    <name evidence="3" type="ORF">PSALAMII_LOCUS9989</name>
</gene>
<feature type="compositionally biased region" description="Polar residues" evidence="1">
    <location>
        <begin position="46"/>
        <end position="61"/>
    </location>
</feature>